<organism evidence="1 2">
    <name type="scientific">Reticulibacter mediterranei</name>
    <dbReference type="NCBI Taxonomy" id="2778369"/>
    <lineage>
        <taxon>Bacteria</taxon>
        <taxon>Bacillati</taxon>
        <taxon>Chloroflexota</taxon>
        <taxon>Ktedonobacteria</taxon>
        <taxon>Ktedonobacterales</taxon>
        <taxon>Reticulibacteraceae</taxon>
        <taxon>Reticulibacter</taxon>
    </lineage>
</organism>
<reference evidence="1" key="1">
    <citation type="submission" date="2020-10" db="EMBL/GenBank/DDBJ databases">
        <title>Taxonomic study of unclassified bacteria belonging to the class Ktedonobacteria.</title>
        <authorList>
            <person name="Yabe S."/>
            <person name="Wang C.M."/>
            <person name="Zheng Y."/>
            <person name="Sakai Y."/>
            <person name="Cavaletti L."/>
            <person name="Monciardini P."/>
            <person name="Donadio S."/>
        </authorList>
    </citation>
    <scope>NUCLEOTIDE SEQUENCE</scope>
    <source>
        <strain evidence="1">ID150040</strain>
    </source>
</reference>
<dbReference type="AlphaFoldDB" id="A0A8J3IWR0"/>
<protein>
    <submittedName>
        <fullName evidence="1">Uncharacterized protein</fullName>
    </submittedName>
</protein>
<name>A0A8J3IWR0_9CHLR</name>
<keyword evidence="2" id="KW-1185">Reference proteome</keyword>
<evidence type="ECO:0000313" key="2">
    <source>
        <dbReference type="Proteomes" id="UP000597444"/>
    </source>
</evidence>
<proteinExistence type="predicted"/>
<dbReference type="RefSeq" id="WP_220210518.1">
    <property type="nucleotide sequence ID" value="NZ_BNJK01000002.1"/>
</dbReference>
<dbReference type="EMBL" id="BNJK01000002">
    <property type="protein sequence ID" value="GHO99913.1"/>
    <property type="molecule type" value="Genomic_DNA"/>
</dbReference>
<comment type="caution">
    <text evidence="1">The sequence shown here is derived from an EMBL/GenBank/DDBJ whole genome shotgun (WGS) entry which is preliminary data.</text>
</comment>
<gene>
    <name evidence="1" type="ORF">KSF_099610</name>
</gene>
<sequence>MSAHIYAWVKENNWRASVTDRYDKTRLPVGDPDCKLGAGRSTTKELSDGTTEEKKELIWGYGTGVAAATALSMAMSC</sequence>
<accession>A0A8J3IWR0</accession>
<dbReference type="Proteomes" id="UP000597444">
    <property type="component" value="Unassembled WGS sequence"/>
</dbReference>
<evidence type="ECO:0000313" key="1">
    <source>
        <dbReference type="EMBL" id="GHO99913.1"/>
    </source>
</evidence>